<accession>A0AA38PN98</accession>
<dbReference type="Proteomes" id="UP001163850">
    <property type="component" value="Unassembled WGS sequence"/>
</dbReference>
<sequence>MSSIVIISTTFFDIRGLQPSSTLQYLRPMTLRKSPGLGPRLRALQSQARALSPLKPSSKAGLFRAWGLKPSLEHHYSGLTFLSCLSMILTIGNTKYLTAENILAVSAFIDIDLVCCLIFVENNAPLHDHDQVIARKDMPYGPIGDTKEDYDVKQYDPNQENGRKLLEGGNAGNNLQSDAHLQDVFDILFYLSCIQDRKHKAKLFLPLQKFVHV</sequence>
<name>A0AA38PN98_9AGAR</name>
<evidence type="ECO:0000313" key="1">
    <source>
        <dbReference type="EMBL" id="KAJ3978753.1"/>
    </source>
</evidence>
<comment type="caution">
    <text evidence="1">The sequence shown here is derived from an EMBL/GenBank/DDBJ whole genome shotgun (WGS) entry which is preliminary data.</text>
</comment>
<gene>
    <name evidence="1" type="ORF">F5890DRAFT_1559733</name>
</gene>
<reference evidence="1" key="1">
    <citation type="submission" date="2022-08" db="EMBL/GenBank/DDBJ databases">
        <authorList>
            <consortium name="DOE Joint Genome Institute"/>
            <person name="Min B."/>
            <person name="Riley R."/>
            <person name="Sierra-Patev S."/>
            <person name="Naranjo-Ortiz M."/>
            <person name="Looney B."/>
            <person name="Konkel Z."/>
            <person name="Slot J.C."/>
            <person name="Sakamoto Y."/>
            <person name="Steenwyk J.L."/>
            <person name="Rokas A."/>
            <person name="Carro J."/>
            <person name="Camarero S."/>
            <person name="Ferreira P."/>
            <person name="Molpeceres G."/>
            <person name="Ruiz-Duenas F.J."/>
            <person name="Serrano A."/>
            <person name="Henrissat B."/>
            <person name="Drula E."/>
            <person name="Hughes K.W."/>
            <person name="Mata J.L."/>
            <person name="Ishikawa N.K."/>
            <person name="Vargas-Isla R."/>
            <person name="Ushijima S."/>
            <person name="Smith C.A."/>
            <person name="Ahrendt S."/>
            <person name="Andreopoulos W."/>
            <person name="He G."/>
            <person name="Labutti K."/>
            <person name="Lipzen A."/>
            <person name="Ng V."/>
            <person name="Sandor L."/>
            <person name="Barry K."/>
            <person name="Martinez A.T."/>
            <person name="Xiao Y."/>
            <person name="Gibbons J.G."/>
            <person name="Terashima K."/>
            <person name="Hibbett D.S."/>
            <person name="Grigoriev I.V."/>
        </authorList>
    </citation>
    <scope>NUCLEOTIDE SEQUENCE</scope>
    <source>
        <strain evidence="1">TFB7829</strain>
    </source>
</reference>
<dbReference type="AlphaFoldDB" id="A0AA38PN98"/>
<proteinExistence type="predicted"/>
<dbReference type="EMBL" id="MU802743">
    <property type="protein sequence ID" value="KAJ3978753.1"/>
    <property type="molecule type" value="Genomic_DNA"/>
</dbReference>
<protein>
    <submittedName>
        <fullName evidence="1">Uncharacterized protein</fullName>
    </submittedName>
</protein>
<organism evidence="1 2">
    <name type="scientific">Lentinula detonsa</name>
    <dbReference type="NCBI Taxonomy" id="2804962"/>
    <lineage>
        <taxon>Eukaryota</taxon>
        <taxon>Fungi</taxon>
        <taxon>Dikarya</taxon>
        <taxon>Basidiomycota</taxon>
        <taxon>Agaricomycotina</taxon>
        <taxon>Agaricomycetes</taxon>
        <taxon>Agaricomycetidae</taxon>
        <taxon>Agaricales</taxon>
        <taxon>Marasmiineae</taxon>
        <taxon>Omphalotaceae</taxon>
        <taxon>Lentinula</taxon>
    </lineage>
</organism>
<evidence type="ECO:0000313" key="2">
    <source>
        <dbReference type="Proteomes" id="UP001163850"/>
    </source>
</evidence>